<dbReference type="InterPro" id="IPR027417">
    <property type="entry name" value="P-loop_NTPase"/>
</dbReference>
<dbReference type="AlphaFoldDB" id="W0GRM2"/>
<dbReference type="HOGENOM" id="CLU_1757683_0_0_14"/>
<dbReference type="Proteomes" id="UP000019260">
    <property type="component" value="Chromosome"/>
</dbReference>
<dbReference type="PATRIC" id="fig|838561.3.peg.919"/>
<sequence length="148" mass="17515">MLLFLSPELVKFGRELASLFTQTENPTAFNRKELIKIQMANQTNDIVKNLFSNFDIYAYSHFNFDGLIFKLQVVHKLKYKNNENVEIKLNSDGYKALVWFLYKFNFLLNLSEKEPNKTFNLLADEIDKNVHPLLQMKIINYILKKCKK</sequence>
<organism evidence="1 2">
    <name type="scientific">Spiroplasma mirum ATCC 29335</name>
    <dbReference type="NCBI Taxonomy" id="838561"/>
    <lineage>
        <taxon>Bacteria</taxon>
        <taxon>Bacillati</taxon>
        <taxon>Mycoplasmatota</taxon>
        <taxon>Mollicutes</taxon>
        <taxon>Entomoplasmatales</taxon>
        <taxon>Spiroplasmataceae</taxon>
        <taxon>Spiroplasma</taxon>
    </lineage>
</organism>
<evidence type="ECO:0000313" key="2">
    <source>
        <dbReference type="Proteomes" id="UP000019260"/>
    </source>
</evidence>
<gene>
    <name evidence="1" type="ORF">P344_04795</name>
</gene>
<protein>
    <submittedName>
        <fullName evidence="1">Uncharacterized protein</fullName>
    </submittedName>
</protein>
<reference evidence="1 2" key="1">
    <citation type="submission" date="2013-09" db="EMBL/GenBank/DDBJ databases">
        <title>Complete genome sequence of Spiroplasma mirum suckling mouse cataract agent.</title>
        <authorList>
            <person name="Landry C.A."/>
            <person name="Bastian F.O."/>
            <person name="Thune R.L."/>
        </authorList>
    </citation>
    <scope>NUCLEOTIDE SEQUENCE [LARGE SCALE GENOMIC DNA]</scope>
    <source>
        <strain evidence="1 2">SMCA</strain>
    </source>
</reference>
<accession>W0GRM2</accession>
<dbReference type="KEGG" id="smia:P344_04795"/>
<evidence type="ECO:0000313" key="1">
    <source>
        <dbReference type="EMBL" id="AHI58281.1"/>
    </source>
</evidence>
<dbReference type="Gene3D" id="3.40.50.300">
    <property type="entry name" value="P-loop containing nucleotide triphosphate hydrolases"/>
    <property type="match status" value="1"/>
</dbReference>
<dbReference type="EMBL" id="CP006720">
    <property type="protein sequence ID" value="AHI58281.1"/>
    <property type="molecule type" value="Genomic_DNA"/>
</dbReference>
<proteinExistence type="predicted"/>
<dbReference type="KEGG" id="smir:SMM_0797"/>
<keyword evidence="2" id="KW-1185">Reference proteome</keyword>
<name>W0GRM2_9MOLU</name>